<gene>
    <name evidence="1" type="ORF">UFOPK1358_01887</name>
</gene>
<dbReference type="AlphaFoldDB" id="A0A6J6CVB3"/>
<accession>A0A6J6CVB3</accession>
<name>A0A6J6CVB3_9ZZZZ</name>
<dbReference type="EMBL" id="CAEZSF010000260">
    <property type="protein sequence ID" value="CAB4555471.1"/>
    <property type="molecule type" value="Genomic_DNA"/>
</dbReference>
<organism evidence="1">
    <name type="scientific">freshwater metagenome</name>
    <dbReference type="NCBI Taxonomy" id="449393"/>
    <lineage>
        <taxon>unclassified sequences</taxon>
        <taxon>metagenomes</taxon>
        <taxon>ecological metagenomes</taxon>
    </lineage>
</organism>
<evidence type="ECO:0000313" key="1">
    <source>
        <dbReference type="EMBL" id="CAB4555471.1"/>
    </source>
</evidence>
<protein>
    <submittedName>
        <fullName evidence="1">Unannotated protein</fullName>
    </submittedName>
</protein>
<sequence>MNAAAYAFAIAAEAFALVLVAVIVMMSDSVLAETVTSGLNPSSLVAASITRKLLASPSSFSMSGRAF</sequence>
<proteinExistence type="predicted"/>
<reference evidence="1" key="1">
    <citation type="submission" date="2020-05" db="EMBL/GenBank/DDBJ databases">
        <authorList>
            <person name="Chiriac C."/>
            <person name="Salcher M."/>
            <person name="Ghai R."/>
            <person name="Kavagutti S V."/>
        </authorList>
    </citation>
    <scope>NUCLEOTIDE SEQUENCE</scope>
</reference>